<name>A0ABZ1NWU9_STRVL</name>
<evidence type="ECO:0000313" key="3">
    <source>
        <dbReference type="Proteomes" id="UP001341259"/>
    </source>
</evidence>
<evidence type="ECO:0008006" key="4">
    <source>
        <dbReference type="Google" id="ProtNLM"/>
    </source>
</evidence>
<evidence type="ECO:0000256" key="1">
    <source>
        <dbReference type="SAM" id="SignalP"/>
    </source>
</evidence>
<proteinExistence type="predicted"/>
<keyword evidence="3" id="KW-1185">Reference proteome</keyword>
<gene>
    <name evidence="2" type="ORF">OHB29_26265</name>
</gene>
<keyword evidence="1" id="KW-0732">Signal</keyword>
<organism evidence="2 3">
    <name type="scientific">Streptomyces violaceus</name>
    <name type="common">Streptomyces venezuelae</name>
    <dbReference type="NCBI Taxonomy" id="1936"/>
    <lineage>
        <taxon>Bacteria</taxon>
        <taxon>Bacillati</taxon>
        <taxon>Actinomycetota</taxon>
        <taxon>Actinomycetes</taxon>
        <taxon>Kitasatosporales</taxon>
        <taxon>Streptomycetaceae</taxon>
        <taxon>Streptomyces</taxon>
    </lineage>
</organism>
<feature type="signal peptide" evidence="1">
    <location>
        <begin position="1"/>
        <end position="38"/>
    </location>
</feature>
<protein>
    <recommendedName>
        <fullName evidence="4">Secreted protein</fullName>
    </recommendedName>
</protein>
<feature type="chain" id="PRO_5047471511" description="Secreted protein" evidence="1">
    <location>
        <begin position="39"/>
        <end position="146"/>
    </location>
</feature>
<dbReference type="Proteomes" id="UP001341259">
    <property type="component" value="Chromosome"/>
</dbReference>
<reference evidence="2 3" key="1">
    <citation type="submission" date="2022-10" db="EMBL/GenBank/DDBJ databases">
        <title>The complete genomes of actinobacterial strains from the NBC collection.</title>
        <authorList>
            <person name="Joergensen T.S."/>
            <person name="Alvarez Arevalo M."/>
            <person name="Sterndorff E.B."/>
            <person name="Faurdal D."/>
            <person name="Vuksanovic O."/>
            <person name="Mourched A.-S."/>
            <person name="Charusanti P."/>
            <person name="Shaw S."/>
            <person name="Blin K."/>
            <person name="Weber T."/>
        </authorList>
    </citation>
    <scope>NUCLEOTIDE SEQUENCE [LARGE SCALE GENOMIC DNA]</scope>
    <source>
        <strain evidence="2 3">NBC_00456</strain>
    </source>
</reference>
<dbReference type="RefSeq" id="WP_328342215.1">
    <property type="nucleotide sequence ID" value="NZ_CP107906.1"/>
</dbReference>
<dbReference type="EMBL" id="CP107906">
    <property type="protein sequence ID" value="WUG96224.1"/>
    <property type="molecule type" value="Genomic_DNA"/>
</dbReference>
<accession>A0ABZ1NWU9</accession>
<sequence length="146" mass="16195">MTKRGEHDVYLKKPLARLGATTVTALALTLTATGTATAAAKPNTIDYFSSGGKKRAMVVFQPRDSSREAERVTVDDLSKDGHYIWTEIYDVTAQKKKGECQTSSYKNCVFQIPEGHKVRINVYRMNSKNVDFMDEVKTTSGKLPTA</sequence>
<evidence type="ECO:0000313" key="2">
    <source>
        <dbReference type="EMBL" id="WUG96224.1"/>
    </source>
</evidence>